<keyword evidence="1" id="KW-0812">Transmembrane</keyword>
<dbReference type="OrthoDB" id="5401868at2"/>
<evidence type="ECO:0000256" key="1">
    <source>
        <dbReference type="SAM" id="Phobius"/>
    </source>
</evidence>
<gene>
    <name evidence="2" type="ORF">SAMN05660420_00674</name>
</gene>
<feature type="transmembrane region" description="Helical" evidence="1">
    <location>
        <begin position="34"/>
        <end position="52"/>
    </location>
</feature>
<dbReference type="EMBL" id="FNQN01000002">
    <property type="protein sequence ID" value="SDZ90559.1"/>
    <property type="molecule type" value="Genomic_DNA"/>
</dbReference>
<feature type="transmembrane region" description="Helical" evidence="1">
    <location>
        <begin position="58"/>
        <end position="76"/>
    </location>
</feature>
<proteinExistence type="predicted"/>
<name>A0A1H3WTU9_9BACT</name>
<sequence>MSQKINVHYELNEALWRKFYDVYYAADKKFKLRFIYGTCSWILGVCGLLGFFENNILALGMIAFGLYCVFAKRYLVNRAVKKAVKKGHNNPQTSGEVDYTIDTEKITGVEQGLDFEFRWDSFYGYRDAAPGLLLYLKKATVLFIPDETISVTEKHEIVNILTQNKVQNLATK</sequence>
<evidence type="ECO:0008006" key="4">
    <source>
        <dbReference type="Google" id="ProtNLM"/>
    </source>
</evidence>
<keyword evidence="1" id="KW-0472">Membrane</keyword>
<accession>A0A1H3WTU9</accession>
<reference evidence="2 3" key="1">
    <citation type="submission" date="2016-10" db="EMBL/GenBank/DDBJ databases">
        <authorList>
            <person name="de Groot N.N."/>
        </authorList>
    </citation>
    <scope>NUCLEOTIDE SEQUENCE [LARGE SCALE GENOMIC DNA]</scope>
    <source>
        <strain evidence="2 3">DSM 7343</strain>
    </source>
</reference>
<dbReference type="AlphaFoldDB" id="A0A1H3WTU9"/>
<evidence type="ECO:0000313" key="3">
    <source>
        <dbReference type="Proteomes" id="UP000199409"/>
    </source>
</evidence>
<organism evidence="2 3">
    <name type="scientific">Desulfuromusa kysingii</name>
    <dbReference type="NCBI Taxonomy" id="37625"/>
    <lineage>
        <taxon>Bacteria</taxon>
        <taxon>Pseudomonadati</taxon>
        <taxon>Thermodesulfobacteriota</taxon>
        <taxon>Desulfuromonadia</taxon>
        <taxon>Desulfuromonadales</taxon>
        <taxon>Geopsychrobacteraceae</taxon>
        <taxon>Desulfuromusa</taxon>
    </lineage>
</organism>
<protein>
    <recommendedName>
        <fullName evidence="4">YcxB-like protein</fullName>
    </recommendedName>
</protein>
<evidence type="ECO:0000313" key="2">
    <source>
        <dbReference type="EMBL" id="SDZ90559.1"/>
    </source>
</evidence>
<keyword evidence="1" id="KW-1133">Transmembrane helix</keyword>
<dbReference type="STRING" id="37625.SAMN05660420_00674"/>
<keyword evidence="3" id="KW-1185">Reference proteome</keyword>
<dbReference type="Proteomes" id="UP000199409">
    <property type="component" value="Unassembled WGS sequence"/>
</dbReference>
<dbReference type="RefSeq" id="WP_092344742.1">
    <property type="nucleotide sequence ID" value="NZ_FNQN01000002.1"/>
</dbReference>